<dbReference type="PANTHER" id="PTHR42791">
    <property type="entry name" value="GNAT FAMILY ACETYLTRANSFERASE"/>
    <property type="match status" value="1"/>
</dbReference>
<dbReference type="AlphaFoldDB" id="M7TFH1"/>
<dbReference type="PANTHER" id="PTHR42791:SF2">
    <property type="entry name" value="N-ACETYLTRANSFERASE DOMAIN-CONTAINING PROTEIN"/>
    <property type="match status" value="1"/>
</dbReference>
<dbReference type="eggNOG" id="ENOG502SQRM">
    <property type="taxonomic scope" value="Eukaryota"/>
</dbReference>
<protein>
    <submittedName>
        <fullName evidence="2">Putative gnat family protein</fullName>
    </submittedName>
</protein>
<dbReference type="EMBL" id="KB706193">
    <property type="protein sequence ID" value="EMR68681.1"/>
    <property type="molecule type" value="Genomic_DNA"/>
</dbReference>
<dbReference type="InterPro" id="IPR000182">
    <property type="entry name" value="GNAT_dom"/>
</dbReference>
<evidence type="ECO:0000313" key="2">
    <source>
        <dbReference type="EMBL" id="EMR68681.1"/>
    </source>
</evidence>
<name>M7TFH1_EUTLA</name>
<dbReference type="SUPFAM" id="SSF55729">
    <property type="entry name" value="Acyl-CoA N-acyltransferases (Nat)"/>
    <property type="match status" value="1"/>
</dbReference>
<dbReference type="Gene3D" id="3.40.630.30">
    <property type="match status" value="1"/>
</dbReference>
<sequence length="272" mass="29458">MALPSPSFTLARPTPADAETMANIYYDSFRTDPGNTYWWSRDRASQIAWLHQRVQKKLRDPSARHFKIVDVDGGDEMVAWARWAVAQGASAKAIRAMDAIIREERDVTRLVASGDGSAKADDAAVVGEVGPTTAADAEPTGTTAGGRAGAPEVIDHPEGADPASCQEFFDAIVHMSKKWDSSSMLGLAVLCTSPKYFRRGAGKALLVPMLEIADAEGLKTYLEATAAGKPLYEKLGFRQVDVLTFDVSKSVPDRDEPVEVSIMIREPKTTKS</sequence>
<dbReference type="GO" id="GO:0016747">
    <property type="term" value="F:acyltransferase activity, transferring groups other than amino-acyl groups"/>
    <property type="evidence" value="ECO:0007669"/>
    <property type="project" value="InterPro"/>
</dbReference>
<evidence type="ECO:0000259" key="1">
    <source>
        <dbReference type="Pfam" id="PF13508"/>
    </source>
</evidence>
<organism evidence="2 3">
    <name type="scientific">Eutypa lata (strain UCR-EL1)</name>
    <name type="common">Grapevine dieback disease fungus</name>
    <name type="synonym">Eutypa armeniacae</name>
    <dbReference type="NCBI Taxonomy" id="1287681"/>
    <lineage>
        <taxon>Eukaryota</taxon>
        <taxon>Fungi</taxon>
        <taxon>Dikarya</taxon>
        <taxon>Ascomycota</taxon>
        <taxon>Pezizomycotina</taxon>
        <taxon>Sordariomycetes</taxon>
        <taxon>Xylariomycetidae</taxon>
        <taxon>Xylariales</taxon>
        <taxon>Diatrypaceae</taxon>
        <taxon>Eutypa</taxon>
    </lineage>
</organism>
<dbReference type="OrthoDB" id="61113at2759"/>
<dbReference type="OMA" id="FARWDIP"/>
<dbReference type="KEGG" id="ela:UCREL1_4301"/>
<proteinExistence type="predicted"/>
<reference evidence="3" key="1">
    <citation type="journal article" date="2013" name="Genome Announc.">
        <title>Draft genome sequence of the grapevine dieback fungus Eutypa lata UCR-EL1.</title>
        <authorList>
            <person name="Blanco-Ulate B."/>
            <person name="Rolshausen P.E."/>
            <person name="Cantu D."/>
        </authorList>
    </citation>
    <scope>NUCLEOTIDE SEQUENCE [LARGE SCALE GENOMIC DNA]</scope>
    <source>
        <strain evidence="3">UCR-EL1</strain>
    </source>
</reference>
<gene>
    <name evidence="2" type="ORF">UCREL1_4301</name>
</gene>
<dbReference type="Proteomes" id="UP000012174">
    <property type="component" value="Unassembled WGS sequence"/>
</dbReference>
<dbReference type="HOGENOM" id="CLU_060131_6_5_1"/>
<dbReference type="InterPro" id="IPR016181">
    <property type="entry name" value="Acyl_CoA_acyltransferase"/>
</dbReference>
<dbReference type="InterPro" id="IPR052523">
    <property type="entry name" value="Trichothecene_AcTrans"/>
</dbReference>
<accession>M7TFH1</accession>
<feature type="domain" description="N-acetyltransferase" evidence="1">
    <location>
        <begin position="182"/>
        <end position="238"/>
    </location>
</feature>
<keyword evidence="3" id="KW-1185">Reference proteome</keyword>
<dbReference type="Pfam" id="PF13508">
    <property type="entry name" value="Acetyltransf_7"/>
    <property type="match status" value="1"/>
</dbReference>
<evidence type="ECO:0000313" key="3">
    <source>
        <dbReference type="Proteomes" id="UP000012174"/>
    </source>
</evidence>